<evidence type="ECO:0000256" key="1">
    <source>
        <dbReference type="SAM" id="Phobius"/>
    </source>
</evidence>
<dbReference type="Proteomes" id="UP000317691">
    <property type="component" value="Unassembled WGS sequence"/>
</dbReference>
<feature type="transmembrane region" description="Helical" evidence="1">
    <location>
        <begin position="85"/>
        <end position="102"/>
    </location>
</feature>
<gene>
    <name evidence="2" type="ORF">E6K79_11325</name>
</gene>
<keyword evidence="1" id="KW-0472">Membrane</keyword>
<protein>
    <submittedName>
        <fullName evidence="2">Uncharacterized protein</fullName>
    </submittedName>
</protein>
<name>A0A538TGT4_UNCEI</name>
<feature type="transmembrane region" description="Helical" evidence="1">
    <location>
        <begin position="58"/>
        <end position="78"/>
    </location>
</feature>
<proteinExistence type="predicted"/>
<dbReference type="EMBL" id="VBOZ01000035">
    <property type="protein sequence ID" value="TMQ62843.1"/>
    <property type="molecule type" value="Genomic_DNA"/>
</dbReference>
<keyword evidence="1" id="KW-1133">Transmembrane helix</keyword>
<reference evidence="2 3" key="1">
    <citation type="journal article" date="2019" name="Nat. Microbiol.">
        <title>Mediterranean grassland soil C-N compound turnover is dependent on rainfall and depth, and is mediated by genomically divergent microorganisms.</title>
        <authorList>
            <person name="Diamond S."/>
            <person name="Andeer P.F."/>
            <person name="Li Z."/>
            <person name="Crits-Christoph A."/>
            <person name="Burstein D."/>
            <person name="Anantharaman K."/>
            <person name="Lane K.R."/>
            <person name="Thomas B.C."/>
            <person name="Pan C."/>
            <person name="Northen T.R."/>
            <person name="Banfield J.F."/>
        </authorList>
    </citation>
    <scope>NUCLEOTIDE SEQUENCE [LARGE SCALE GENOMIC DNA]</scope>
    <source>
        <strain evidence="2">WS_9</strain>
    </source>
</reference>
<feature type="transmembrane region" description="Helical" evidence="1">
    <location>
        <begin position="114"/>
        <end position="134"/>
    </location>
</feature>
<sequence>MTRTIRRPWQVYALTALWAIKGADEFLRGVVGSGYYIWGMTEKGTLDGYGLHLALQSVIYSALLAAGSFYVMVALWLGKRSARPWGVAVAILSELTMLGYLVARPPEFGGDVPLIRTVVVASIVNLSIIAFLLFDSKLAAFLGSPRLVGWWAPRQVIRSRRMENKEEE</sequence>
<comment type="caution">
    <text evidence="2">The sequence shown here is derived from an EMBL/GenBank/DDBJ whole genome shotgun (WGS) entry which is preliminary data.</text>
</comment>
<evidence type="ECO:0000313" key="3">
    <source>
        <dbReference type="Proteomes" id="UP000317691"/>
    </source>
</evidence>
<accession>A0A538TGT4</accession>
<keyword evidence="1" id="KW-0812">Transmembrane</keyword>
<evidence type="ECO:0000313" key="2">
    <source>
        <dbReference type="EMBL" id="TMQ62843.1"/>
    </source>
</evidence>
<organism evidence="2 3">
    <name type="scientific">Eiseniibacteriota bacterium</name>
    <dbReference type="NCBI Taxonomy" id="2212470"/>
    <lineage>
        <taxon>Bacteria</taxon>
        <taxon>Candidatus Eiseniibacteriota</taxon>
    </lineage>
</organism>
<dbReference type="AlphaFoldDB" id="A0A538TGT4"/>